<dbReference type="EC" id="4.2.99.18" evidence="2"/>
<dbReference type="PROSITE" id="PS51068">
    <property type="entry name" value="FPG_CAT"/>
    <property type="match status" value="1"/>
</dbReference>
<dbReference type="SMART" id="SM01232">
    <property type="entry name" value="H2TH"/>
    <property type="match status" value="1"/>
</dbReference>
<keyword evidence="10" id="KW-0456">Lyase</keyword>
<gene>
    <name evidence="16" type="ORF">FHX74_002803</name>
</gene>
<dbReference type="PROSITE" id="PS51066">
    <property type="entry name" value="ZF_FPG_2"/>
    <property type="match status" value="1"/>
</dbReference>
<evidence type="ECO:0000256" key="8">
    <source>
        <dbReference type="ARBA" id="ARBA00023125"/>
    </source>
</evidence>
<evidence type="ECO:0000259" key="15">
    <source>
        <dbReference type="PROSITE" id="PS51068"/>
    </source>
</evidence>
<keyword evidence="6" id="KW-0378">Hydrolase</keyword>
<keyword evidence="3" id="KW-0479">Metal-binding</keyword>
<dbReference type="SUPFAM" id="SSF81624">
    <property type="entry name" value="N-terminal domain of MutM-like DNA repair proteins"/>
    <property type="match status" value="1"/>
</dbReference>
<keyword evidence="7" id="KW-0862">Zinc</keyword>
<evidence type="ECO:0000313" key="16">
    <source>
        <dbReference type="EMBL" id="MBA8795175.1"/>
    </source>
</evidence>
<dbReference type="Pfam" id="PF01149">
    <property type="entry name" value="Fapy_DNA_glyco"/>
    <property type="match status" value="1"/>
</dbReference>
<dbReference type="InterPro" id="IPR012319">
    <property type="entry name" value="FPG_cat"/>
</dbReference>
<reference evidence="16 17" key="1">
    <citation type="submission" date="2020-07" db="EMBL/GenBank/DDBJ databases">
        <title>Sequencing the genomes of 1000 actinobacteria strains.</title>
        <authorList>
            <person name="Klenk H.-P."/>
        </authorList>
    </citation>
    <scope>NUCLEOTIDE SEQUENCE [LARGE SCALE GENOMIC DNA]</scope>
    <source>
        <strain evidence="16 17">DSM 100723</strain>
    </source>
</reference>
<evidence type="ECO:0000256" key="6">
    <source>
        <dbReference type="ARBA" id="ARBA00022801"/>
    </source>
</evidence>
<evidence type="ECO:0000256" key="10">
    <source>
        <dbReference type="ARBA" id="ARBA00023239"/>
    </source>
</evidence>
<comment type="similarity">
    <text evidence="1">Belongs to the FPG family.</text>
</comment>
<evidence type="ECO:0000256" key="5">
    <source>
        <dbReference type="ARBA" id="ARBA00022771"/>
    </source>
</evidence>
<keyword evidence="4" id="KW-0227">DNA damage</keyword>
<evidence type="ECO:0000256" key="1">
    <source>
        <dbReference type="ARBA" id="ARBA00009409"/>
    </source>
</evidence>
<evidence type="ECO:0000256" key="4">
    <source>
        <dbReference type="ARBA" id="ARBA00022763"/>
    </source>
</evidence>
<dbReference type="GO" id="GO:0006284">
    <property type="term" value="P:base-excision repair"/>
    <property type="evidence" value="ECO:0007669"/>
    <property type="project" value="InterPro"/>
</dbReference>
<protein>
    <recommendedName>
        <fullName evidence="2">DNA-(apurinic or apyrimidinic site) lyase</fullName>
        <ecNumber evidence="2">4.2.99.18</ecNumber>
    </recommendedName>
</protein>
<dbReference type="AlphaFoldDB" id="A0A7W3IU31"/>
<evidence type="ECO:0000259" key="14">
    <source>
        <dbReference type="PROSITE" id="PS51066"/>
    </source>
</evidence>
<evidence type="ECO:0000256" key="3">
    <source>
        <dbReference type="ARBA" id="ARBA00022723"/>
    </source>
</evidence>
<dbReference type="CDD" id="cd08971">
    <property type="entry name" value="AcNei2_N"/>
    <property type="match status" value="1"/>
</dbReference>
<dbReference type="EMBL" id="JACGWT010000004">
    <property type="protein sequence ID" value="MBA8795175.1"/>
    <property type="molecule type" value="Genomic_DNA"/>
</dbReference>
<keyword evidence="9" id="KW-0234">DNA repair</keyword>
<keyword evidence="11" id="KW-0511">Multifunctional enzyme</keyword>
<keyword evidence="17" id="KW-1185">Reference proteome</keyword>
<dbReference type="GO" id="GO:0000703">
    <property type="term" value="F:oxidized pyrimidine nucleobase lesion DNA N-glycosylase activity"/>
    <property type="evidence" value="ECO:0007669"/>
    <property type="project" value="TreeGrafter"/>
</dbReference>
<dbReference type="SMART" id="SM00898">
    <property type="entry name" value="Fapy_DNA_glyco"/>
    <property type="match status" value="1"/>
</dbReference>
<evidence type="ECO:0000256" key="11">
    <source>
        <dbReference type="ARBA" id="ARBA00023268"/>
    </source>
</evidence>
<dbReference type="Proteomes" id="UP000523079">
    <property type="component" value="Unassembled WGS sequence"/>
</dbReference>
<evidence type="ECO:0000313" key="17">
    <source>
        <dbReference type="Proteomes" id="UP000523079"/>
    </source>
</evidence>
<evidence type="ECO:0000256" key="7">
    <source>
        <dbReference type="ARBA" id="ARBA00022833"/>
    </source>
</evidence>
<dbReference type="PANTHER" id="PTHR42697:SF1">
    <property type="entry name" value="ENDONUCLEASE 8"/>
    <property type="match status" value="1"/>
</dbReference>
<dbReference type="PANTHER" id="PTHR42697">
    <property type="entry name" value="ENDONUCLEASE 8"/>
    <property type="match status" value="1"/>
</dbReference>
<dbReference type="InterPro" id="IPR010979">
    <property type="entry name" value="Ribosomal_uS13-like_H2TH"/>
</dbReference>
<dbReference type="InterPro" id="IPR035937">
    <property type="entry name" value="FPG_N"/>
</dbReference>
<evidence type="ECO:0000256" key="12">
    <source>
        <dbReference type="ARBA" id="ARBA00023295"/>
    </source>
</evidence>
<feature type="domain" description="FPG-type" evidence="14">
    <location>
        <begin position="222"/>
        <end position="265"/>
    </location>
</feature>
<keyword evidence="5 13" id="KW-0863">Zinc-finger</keyword>
<keyword evidence="8" id="KW-0238">DNA-binding</keyword>
<proteinExistence type="inferred from homology"/>
<dbReference type="RefSeq" id="WP_182560765.1">
    <property type="nucleotide sequence ID" value="NZ_JACGWT010000004.1"/>
</dbReference>
<sequence>MPEGDSVWLVARKLDVLVGRPLVRAELRRGKLAGVELVGRTVTEQATWGKHLLTRFDHGWTLHTHLKMDGGWTIVGPGKQLPRRMEPDVRVVLGVEGRTAYGLSLPVTDLVRTTEEDQVVGHLGPDPLRRDWDPAAAVARIGADPERPVNAALLDQRTMAGLGNLWVNELCFLRGVSPWTPVGEVDLPSLVALAARMLRHSATTPGAYQVTTGNNRRGREHWVAGRAHRACLRCGTMIEVRDQGDGGDDEEGRERRTWWCPHCQPGPVPASRTPRSPVR</sequence>
<dbReference type="Pfam" id="PF06831">
    <property type="entry name" value="H2TH"/>
    <property type="match status" value="1"/>
</dbReference>
<evidence type="ECO:0000256" key="9">
    <source>
        <dbReference type="ARBA" id="ARBA00023204"/>
    </source>
</evidence>
<dbReference type="Gene3D" id="3.20.190.10">
    <property type="entry name" value="MutM-like, N-terminal"/>
    <property type="match status" value="1"/>
</dbReference>
<comment type="caution">
    <text evidence="16">The sequence shown here is derived from an EMBL/GenBank/DDBJ whole genome shotgun (WGS) entry which is preliminary data.</text>
</comment>
<dbReference type="GO" id="GO:0008270">
    <property type="term" value="F:zinc ion binding"/>
    <property type="evidence" value="ECO:0007669"/>
    <property type="project" value="UniProtKB-KW"/>
</dbReference>
<evidence type="ECO:0000256" key="2">
    <source>
        <dbReference type="ARBA" id="ARBA00012720"/>
    </source>
</evidence>
<dbReference type="InterPro" id="IPR000214">
    <property type="entry name" value="Znf_DNA_glyclase/AP_lyase"/>
</dbReference>
<dbReference type="InterPro" id="IPR015886">
    <property type="entry name" value="H2TH_FPG"/>
</dbReference>
<dbReference type="InterPro" id="IPR044090">
    <property type="entry name" value="Nei2_N"/>
</dbReference>
<dbReference type="SUPFAM" id="SSF46946">
    <property type="entry name" value="S13-like H2TH domain"/>
    <property type="match status" value="1"/>
</dbReference>
<evidence type="ECO:0000256" key="13">
    <source>
        <dbReference type="PROSITE-ProRule" id="PRU00391"/>
    </source>
</evidence>
<dbReference type="GO" id="GO:0003684">
    <property type="term" value="F:damaged DNA binding"/>
    <property type="evidence" value="ECO:0007669"/>
    <property type="project" value="InterPro"/>
</dbReference>
<dbReference type="SUPFAM" id="SSF57716">
    <property type="entry name" value="Glucocorticoid receptor-like (DNA-binding domain)"/>
    <property type="match status" value="1"/>
</dbReference>
<dbReference type="Gene3D" id="1.10.8.50">
    <property type="match status" value="1"/>
</dbReference>
<organism evidence="16 17">
    <name type="scientific">Microlunatus kandeliicorticis</name>
    <dbReference type="NCBI Taxonomy" id="1759536"/>
    <lineage>
        <taxon>Bacteria</taxon>
        <taxon>Bacillati</taxon>
        <taxon>Actinomycetota</taxon>
        <taxon>Actinomycetes</taxon>
        <taxon>Propionibacteriales</taxon>
        <taxon>Propionibacteriaceae</taxon>
        <taxon>Microlunatus</taxon>
    </lineage>
</organism>
<accession>A0A7W3IU31</accession>
<dbReference type="GO" id="GO:0140078">
    <property type="term" value="F:class I DNA-(apurinic or apyrimidinic site) endonuclease activity"/>
    <property type="evidence" value="ECO:0007669"/>
    <property type="project" value="UniProtKB-EC"/>
</dbReference>
<feature type="domain" description="Formamidopyrimidine-DNA glycosylase catalytic" evidence="15">
    <location>
        <begin position="2"/>
        <end position="81"/>
    </location>
</feature>
<keyword evidence="12" id="KW-0326">Glycosidase</keyword>
<name>A0A7W3IU31_9ACTN</name>